<dbReference type="PANTHER" id="PTHR43563:SF1">
    <property type="entry name" value="AMINE OXIDASE [FLAVIN-CONTAINING] B"/>
    <property type="match status" value="1"/>
</dbReference>
<dbReference type="InterPro" id="IPR002937">
    <property type="entry name" value="Amino_oxidase"/>
</dbReference>
<comment type="similarity">
    <text evidence="2 5">Belongs to the flavin monoamine oxidase family.</text>
</comment>
<evidence type="ECO:0000259" key="6">
    <source>
        <dbReference type="Pfam" id="PF01593"/>
    </source>
</evidence>
<evidence type="ECO:0000256" key="3">
    <source>
        <dbReference type="ARBA" id="ARBA00023002"/>
    </source>
</evidence>
<dbReference type="InterPro" id="IPR050703">
    <property type="entry name" value="Flavin_MAO"/>
</dbReference>
<dbReference type="PANTHER" id="PTHR43563">
    <property type="entry name" value="AMINE OXIDASE"/>
    <property type="match status" value="1"/>
</dbReference>
<comment type="catalytic activity">
    <reaction evidence="4">
        <text>a secondary aliphatic amine + O2 + H2O = a primary amine + an aldehyde + H2O2</text>
        <dbReference type="Rhea" id="RHEA:26414"/>
        <dbReference type="ChEBI" id="CHEBI:15377"/>
        <dbReference type="ChEBI" id="CHEBI:15379"/>
        <dbReference type="ChEBI" id="CHEBI:16240"/>
        <dbReference type="ChEBI" id="CHEBI:17478"/>
        <dbReference type="ChEBI" id="CHEBI:58855"/>
        <dbReference type="ChEBI" id="CHEBI:65296"/>
        <dbReference type="EC" id="1.4.3.4"/>
    </reaction>
</comment>
<dbReference type="InterPro" id="IPR001613">
    <property type="entry name" value="Flavin_amine_oxidase"/>
</dbReference>
<dbReference type="Gene3D" id="3.90.660.10">
    <property type="match status" value="2"/>
</dbReference>
<proteinExistence type="inferred from homology"/>
<comment type="caution">
    <text evidence="7">The sequence shown here is derived from an EMBL/GenBank/DDBJ whole genome shotgun (WGS) entry which is preliminary data.</text>
</comment>
<protein>
    <recommendedName>
        <fullName evidence="5">Amine oxidase</fullName>
        <ecNumber evidence="5">1.4.3.-</ecNumber>
    </recommendedName>
</protein>
<evidence type="ECO:0000256" key="2">
    <source>
        <dbReference type="ARBA" id="ARBA00005995"/>
    </source>
</evidence>
<dbReference type="Gene3D" id="3.50.50.60">
    <property type="entry name" value="FAD/NAD(P)-binding domain"/>
    <property type="match status" value="2"/>
</dbReference>
<dbReference type="InterPro" id="IPR036188">
    <property type="entry name" value="FAD/NAD-bd_sf"/>
</dbReference>
<reference evidence="7 8" key="1">
    <citation type="submission" date="2024-07" db="EMBL/GenBank/DDBJ databases">
        <title>Section-level genome sequencing and comparative genomics of Aspergillus sections Usti and Cavernicolus.</title>
        <authorList>
            <consortium name="Lawrence Berkeley National Laboratory"/>
            <person name="Nybo J.L."/>
            <person name="Vesth T.C."/>
            <person name="Theobald S."/>
            <person name="Frisvad J.C."/>
            <person name="Larsen T.O."/>
            <person name="Kjaerboelling I."/>
            <person name="Rothschild-Mancinelli K."/>
            <person name="Lyhne E.K."/>
            <person name="Kogle M.E."/>
            <person name="Barry K."/>
            <person name="Clum A."/>
            <person name="Na H."/>
            <person name="Ledsgaard L."/>
            <person name="Lin J."/>
            <person name="Lipzen A."/>
            <person name="Kuo A."/>
            <person name="Riley R."/>
            <person name="Mondo S."/>
            <person name="LaButti K."/>
            <person name="Haridas S."/>
            <person name="Pangalinan J."/>
            <person name="Salamov A.A."/>
            <person name="Simmons B.A."/>
            <person name="Magnuson J.K."/>
            <person name="Chen J."/>
            <person name="Drula E."/>
            <person name="Henrissat B."/>
            <person name="Wiebenga A."/>
            <person name="Lubbers R.J."/>
            <person name="Gomes A.C."/>
            <person name="Macurrencykelacurrency M.R."/>
            <person name="Stajich J."/>
            <person name="Grigoriev I.V."/>
            <person name="Mortensen U.H."/>
            <person name="De vries R.P."/>
            <person name="Baker S.E."/>
            <person name="Andersen M.R."/>
        </authorList>
    </citation>
    <scope>NUCLEOTIDE SEQUENCE [LARGE SCALE GENOMIC DNA]</scope>
    <source>
        <strain evidence="7 8">CBS 756.74</strain>
    </source>
</reference>
<evidence type="ECO:0000256" key="5">
    <source>
        <dbReference type="RuleBase" id="RU362067"/>
    </source>
</evidence>
<keyword evidence="5" id="KW-0285">Flavoprotein</keyword>
<dbReference type="Proteomes" id="UP001610444">
    <property type="component" value="Unassembled WGS sequence"/>
</dbReference>
<dbReference type="EC" id="1.4.3.-" evidence="5"/>
<dbReference type="GeneID" id="98162781"/>
<name>A0ABR4JDQ6_9EURO</name>
<dbReference type="PRINTS" id="PR00757">
    <property type="entry name" value="AMINEOXDASEF"/>
</dbReference>
<organism evidence="7 8">
    <name type="scientific">Aspergillus pseudodeflectus</name>
    <dbReference type="NCBI Taxonomy" id="176178"/>
    <lineage>
        <taxon>Eukaryota</taxon>
        <taxon>Fungi</taxon>
        <taxon>Dikarya</taxon>
        <taxon>Ascomycota</taxon>
        <taxon>Pezizomycotina</taxon>
        <taxon>Eurotiomycetes</taxon>
        <taxon>Eurotiomycetidae</taxon>
        <taxon>Eurotiales</taxon>
        <taxon>Aspergillaceae</taxon>
        <taxon>Aspergillus</taxon>
        <taxon>Aspergillus subgen. Nidulantes</taxon>
    </lineage>
</organism>
<keyword evidence="8" id="KW-1185">Reference proteome</keyword>
<feature type="domain" description="Amine oxidase" evidence="6">
    <location>
        <begin position="50"/>
        <end position="485"/>
    </location>
</feature>
<dbReference type="RefSeq" id="XP_070892452.1">
    <property type="nucleotide sequence ID" value="XM_071047617.1"/>
</dbReference>
<sequence length="498" mass="54617">MSPPRNTIKEGYLWTPTSVTDGLPTHATVQGTQVTYLKSSYDVIVIGAGFTGLTAARDLSLTYNLRVLLIDARDRIGGRTWTANVLGEDLEMGGTWVHWNQPHVYRELHRYNLHRGLKTSAGTTNTEKQWFLPKDAGVGGITNVGEEESAKLEEIAQQVFTIDGLDSRTLMPFPHDSLREPAPWKKYDHLTLRDRLDQITGFTKREKGLFESNTNTFGSAPASEIGFVEALRWFALGGHSMAGVFELAGVFKLGKGGMTAFARSMFAEFRGDSIFGGVVKEVKQVAGGVEVRMVDGSMKRAKVVVSTIPLNCLSDIKFTPPLSPLRQEAIATGQINQGAKIHFKLRETLPGWFFTAEPGRSRFVFAFSDHNGTQPSSPSGTYCIGFGYNGSFTDKTDGKAIVSAFNEDINPNYTVEAYATHDWMNDPYAKGAWACWGPGCTSKYLKALQEPHGRVIFASADWADGWRGFVDGALERGQVAVRDVLALLGTKLPGTAKL</sequence>
<dbReference type="EMBL" id="JBFXLR010000101">
    <property type="protein sequence ID" value="KAL2837222.1"/>
    <property type="molecule type" value="Genomic_DNA"/>
</dbReference>
<dbReference type="SUPFAM" id="SSF51905">
    <property type="entry name" value="FAD/NAD(P)-binding domain"/>
    <property type="match status" value="1"/>
</dbReference>
<gene>
    <name evidence="7" type="ORF">BJX68DRAFT_274236</name>
</gene>
<evidence type="ECO:0000256" key="4">
    <source>
        <dbReference type="ARBA" id="ARBA00048448"/>
    </source>
</evidence>
<keyword evidence="5" id="KW-0274">FAD</keyword>
<evidence type="ECO:0000313" key="7">
    <source>
        <dbReference type="EMBL" id="KAL2837222.1"/>
    </source>
</evidence>
<evidence type="ECO:0000313" key="8">
    <source>
        <dbReference type="Proteomes" id="UP001610444"/>
    </source>
</evidence>
<dbReference type="Pfam" id="PF01593">
    <property type="entry name" value="Amino_oxidase"/>
    <property type="match status" value="1"/>
</dbReference>
<keyword evidence="3 5" id="KW-0560">Oxidoreductase</keyword>
<comment type="cofactor">
    <cofactor evidence="1 5">
        <name>FAD</name>
        <dbReference type="ChEBI" id="CHEBI:57692"/>
    </cofactor>
</comment>
<evidence type="ECO:0000256" key="1">
    <source>
        <dbReference type="ARBA" id="ARBA00001974"/>
    </source>
</evidence>
<accession>A0ABR4JDQ6</accession>